<dbReference type="InterPro" id="IPR036770">
    <property type="entry name" value="Ankyrin_rpt-contain_sf"/>
</dbReference>
<dbReference type="InterPro" id="IPR002110">
    <property type="entry name" value="Ankyrin_rpt"/>
</dbReference>
<proteinExistence type="evidence at transcript level"/>
<dbReference type="Pfam" id="PF12796">
    <property type="entry name" value="Ank_2"/>
    <property type="match status" value="2"/>
</dbReference>
<keyword evidence="1" id="KW-0677">Repeat</keyword>
<dbReference type="PROSITE" id="PS50088">
    <property type="entry name" value="ANK_REPEAT"/>
    <property type="match status" value="4"/>
</dbReference>
<evidence type="ECO:0000313" key="4">
    <source>
        <dbReference type="EMBL" id="LAB66535.1"/>
    </source>
</evidence>
<feature type="repeat" description="ANK" evidence="3">
    <location>
        <begin position="138"/>
        <end position="170"/>
    </location>
</feature>
<feature type="repeat" description="ANK" evidence="3">
    <location>
        <begin position="105"/>
        <end position="137"/>
    </location>
</feature>
<keyword evidence="2 3" id="KW-0040">ANK repeat</keyword>
<dbReference type="AlphaFoldDB" id="A0A2P2HXM9"/>
<dbReference type="EMBL" id="IACT01002862">
    <property type="protein sequence ID" value="LAC22119.1"/>
    <property type="molecule type" value="mRNA"/>
</dbReference>
<accession>A0A2P2HXM9</accession>
<dbReference type="PANTHER" id="PTHR24173:SF82">
    <property type="entry name" value="FI19351P1"/>
    <property type="match status" value="1"/>
</dbReference>
<protein>
    <submittedName>
        <fullName evidence="4">Protein fem-1 homolog C-like</fullName>
    </submittedName>
</protein>
<dbReference type="PROSITE" id="PS50297">
    <property type="entry name" value="ANK_REP_REGION"/>
    <property type="match status" value="4"/>
</dbReference>
<reference evidence="4" key="2">
    <citation type="journal article" date="2018" name="Biosci. Biotechnol. Biochem.">
        <title>Polysaccharide hydrolase of the hadal zone amphipods Hirondellea gigas.</title>
        <authorList>
            <person name="Kobayashi H."/>
            <person name="Nagahama T."/>
            <person name="Arai W."/>
            <person name="Sasagawa Y."/>
            <person name="Umeda M."/>
            <person name="Hayashi T."/>
            <person name="Nikaido I."/>
            <person name="Watanabe H."/>
            <person name="Oguri K."/>
            <person name="Kitazato H."/>
            <person name="Fujioka K."/>
            <person name="Kido Y."/>
            <person name="Takami H."/>
        </authorList>
    </citation>
    <scope>NUCLEOTIDE SEQUENCE</scope>
    <source>
        <tissue evidence="4">Whole body</tissue>
    </source>
</reference>
<evidence type="ECO:0000256" key="3">
    <source>
        <dbReference type="PROSITE-ProRule" id="PRU00023"/>
    </source>
</evidence>
<feature type="repeat" description="ANK" evidence="3">
    <location>
        <begin position="554"/>
        <end position="588"/>
    </location>
</feature>
<dbReference type="SMART" id="SM00248">
    <property type="entry name" value="ANK"/>
    <property type="match status" value="8"/>
</dbReference>
<dbReference type="SUPFAM" id="SSF48403">
    <property type="entry name" value="Ankyrin repeat"/>
    <property type="match status" value="2"/>
</dbReference>
<organism evidence="4">
    <name type="scientific">Hirondellea gigas</name>
    <dbReference type="NCBI Taxonomy" id="1518452"/>
    <lineage>
        <taxon>Eukaryota</taxon>
        <taxon>Metazoa</taxon>
        <taxon>Ecdysozoa</taxon>
        <taxon>Arthropoda</taxon>
        <taxon>Crustacea</taxon>
        <taxon>Multicrustacea</taxon>
        <taxon>Malacostraca</taxon>
        <taxon>Eumalacostraca</taxon>
        <taxon>Peracarida</taxon>
        <taxon>Amphipoda</taxon>
        <taxon>Amphilochidea</taxon>
        <taxon>Lysianassida</taxon>
        <taxon>Lysianassidira</taxon>
        <taxon>Lysianassoidea</taxon>
        <taxon>Lysianassidae</taxon>
        <taxon>Hirondellea</taxon>
    </lineage>
</organism>
<dbReference type="Pfam" id="PF00023">
    <property type="entry name" value="Ank"/>
    <property type="match status" value="2"/>
</dbReference>
<evidence type="ECO:0000256" key="1">
    <source>
        <dbReference type="ARBA" id="ARBA00022737"/>
    </source>
</evidence>
<feature type="repeat" description="ANK" evidence="3">
    <location>
        <begin position="202"/>
        <end position="234"/>
    </location>
</feature>
<dbReference type="Gene3D" id="1.25.40.20">
    <property type="entry name" value="Ankyrin repeat-containing domain"/>
    <property type="match status" value="3"/>
</dbReference>
<evidence type="ECO:0000313" key="5">
    <source>
        <dbReference type="EMBL" id="LAC22119.1"/>
    </source>
</evidence>
<dbReference type="PRINTS" id="PR01415">
    <property type="entry name" value="ANKYRIN"/>
</dbReference>
<name>A0A2P2HXM9_9CRUS</name>
<sequence length="646" mass="73286">MRKRMMWMSKEEVGVCKKQMFNDLCIEIKSLSPGSRLTFFLRNKIEKCPKSDRQEIVNKTSSGCTPLFLACMRGLSEVVEYLCSQCEANLELKGFYEVPDDRSVHYVTPLWCAAVAGKKEVVQVLIDHGANINSVSDTGSTSVRSACFMTHIDIVKYLVEKGANVLKPNFNGGTCLINSVQSVALCKFLLDHGAHINAQDIKCKTALHYAIEEHRLETVKLLLDRGADPSIRSRLNDDAIQTACIKGAYPIFNYLIKFINVSMHEVADGYELIGSTFLDEHHDIQEAIIQWKRAASIRELYSAHKERLPRIKPFGFAKEFETVKELEIVLLDQDSIRVQSLLISQRVLGPTHKDSIFRLMYRGAAYADTGQYQKCVRLWLYALELRINKDTILYNEVFFTSHAIVKLFLDIVEKHPPNVAAQIILFEDAFHALKLIGEEIGPSQWLLSIRPQFKRQLTNFDLALNVFLHFTHVVLKTVLNEQQNELLHRYMRSIVKLNPHTVEHYTMLHLSVNKSSLNSANILTESDQRSPFPSFEVTKLLLECGASVNASSDNGATPIYLACFKANLKVQIIRLLLANDAHIDQGTTCRDSAYHLLLQYAKFSEEFITLPVLALKCLSARAIRDAEIKLRPGEIPVELEKFVAMH</sequence>
<dbReference type="PANTHER" id="PTHR24173">
    <property type="entry name" value="ANKYRIN REPEAT CONTAINING"/>
    <property type="match status" value="1"/>
</dbReference>
<reference evidence="5" key="1">
    <citation type="submission" date="2017-11" db="EMBL/GenBank/DDBJ databases">
        <title>The sensing device of the deep-sea amphipod.</title>
        <authorList>
            <person name="Kobayashi H."/>
            <person name="Nagahama T."/>
            <person name="Arai W."/>
            <person name="Sasagawa Y."/>
            <person name="Umeda M."/>
            <person name="Hayashi T."/>
            <person name="Nikaido I."/>
            <person name="Watanabe H."/>
            <person name="Oguri K."/>
            <person name="Kitazato H."/>
            <person name="Fujioka K."/>
            <person name="Kido Y."/>
            <person name="Takami H."/>
        </authorList>
    </citation>
    <scope>NUCLEOTIDE SEQUENCE</scope>
    <source>
        <tissue evidence="5">Whole body</tissue>
    </source>
</reference>
<evidence type="ECO:0000256" key="2">
    <source>
        <dbReference type="ARBA" id="ARBA00023043"/>
    </source>
</evidence>
<dbReference type="EMBL" id="IACF01000782">
    <property type="protein sequence ID" value="LAB66535.1"/>
    <property type="molecule type" value="mRNA"/>
</dbReference>